<reference evidence="4" key="1">
    <citation type="submission" date="2013-01" db="EMBL/GenBank/DDBJ databases">
        <title>Draft Genome Sequence of a Mulberry Tree, Morus notabilis C.K. Schneid.</title>
        <authorList>
            <person name="He N."/>
            <person name="Zhao S."/>
        </authorList>
    </citation>
    <scope>NUCLEOTIDE SEQUENCE</scope>
</reference>
<dbReference type="AlphaFoldDB" id="W9S2R4"/>
<feature type="transmembrane region" description="Helical" evidence="2">
    <location>
        <begin position="140"/>
        <end position="165"/>
    </location>
</feature>
<gene>
    <name evidence="3" type="ORF">L484_015249</name>
</gene>
<keyword evidence="4" id="KW-1185">Reference proteome</keyword>
<proteinExistence type="predicted"/>
<evidence type="ECO:0000313" key="4">
    <source>
        <dbReference type="Proteomes" id="UP000030645"/>
    </source>
</evidence>
<dbReference type="EMBL" id="KE345665">
    <property type="protein sequence ID" value="EXC11029.1"/>
    <property type="molecule type" value="Genomic_DNA"/>
</dbReference>
<evidence type="ECO:0000256" key="1">
    <source>
        <dbReference type="SAM" id="MobiDB-lite"/>
    </source>
</evidence>
<keyword evidence="2" id="KW-0812">Transmembrane</keyword>
<protein>
    <submittedName>
        <fullName evidence="3">Uncharacterized protein</fullName>
    </submittedName>
</protein>
<accession>W9S2R4</accession>
<evidence type="ECO:0000313" key="3">
    <source>
        <dbReference type="EMBL" id="EXC11029.1"/>
    </source>
</evidence>
<name>W9S2R4_9ROSA</name>
<organism evidence="3 4">
    <name type="scientific">Morus notabilis</name>
    <dbReference type="NCBI Taxonomy" id="981085"/>
    <lineage>
        <taxon>Eukaryota</taxon>
        <taxon>Viridiplantae</taxon>
        <taxon>Streptophyta</taxon>
        <taxon>Embryophyta</taxon>
        <taxon>Tracheophyta</taxon>
        <taxon>Spermatophyta</taxon>
        <taxon>Magnoliopsida</taxon>
        <taxon>eudicotyledons</taxon>
        <taxon>Gunneridae</taxon>
        <taxon>Pentapetalae</taxon>
        <taxon>rosids</taxon>
        <taxon>fabids</taxon>
        <taxon>Rosales</taxon>
        <taxon>Moraceae</taxon>
        <taxon>Moreae</taxon>
        <taxon>Morus</taxon>
    </lineage>
</organism>
<dbReference type="Proteomes" id="UP000030645">
    <property type="component" value="Unassembled WGS sequence"/>
</dbReference>
<feature type="region of interest" description="Disordered" evidence="1">
    <location>
        <begin position="80"/>
        <end position="117"/>
    </location>
</feature>
<sequence>MLFSPNGCSFSGFCSERWWASYGGGVSTPDVDGDGACVSRSANYKHIVSPLGPRSVLPTPVALLSTVLSLKACGGRALAPANPTPAQSSSGEPRSAATDPPARSTGAREWSARSPRNGSDGEVVGFGFGRRTETIPDLVVWLYLYLCLKFWHFVLAFVCLCVSFTDLFYNYLFHLLRLHYFFFISVCMLLFCLSESKKRRIMVKWKSQGTKKNRAER</sequence>
<keyword evidence="2" id="KW-1133">Transmembrane helix</keyword>
<feature type="transmembrane region" description="Helical" evidence="2">
    <location>
        <begin position="171"/>
        <end position="193"/>
    </location>
</feature>
<keyword evidence="2" id="KW-0472">Membrane</keyword>
<evidence type="ECO:0000256" key="2">
    <source>
        <dbReference type="SAM" id="Phobius"/>
    </source>
</evidence>